<dbReference type="Pfam" id="PF00015">
    <property type="entry name" value="MCPsignal"/>
    <property type="match status" value="1"/>
</dbReference>
<dbReference type="PROSITE" id="PS50885">
    <property type="entry name" value="HAMP"/>
    <property type="match status" value="1"/>
</dbReference>
<keyword evidence="2" id="KW-0145">Chemotaxis</keyword>
<reference evidence="16 17" key="1">
    <citation type="submission" date="2023-06" db="EMBL/GenBank/DDBJ databases">
        <title>Thiopseudomonas sp. CY1220 draft genome sequence.</title>
        <authorList>
            <person name="Zhao G."/>
            <person name="An M."/>
        </authorList>
    </citation>
    <scope>NUCLEOTIDE SEQUENCE [LARGE SCALE GENOMIC DNA]</scope>
    <source>
        <strain evidence="16 17">CY1220</strain>
    </source>
</reference>
<protein>
    <submittedName>
        <fullName evidence="16">Methyl-accepting chemotaxis protein</fullName>
    </submittedName>
</protein>
<dbReference type="PROSITE" id="PS50192">
    <property type="entry name" value="T_SNARE"/>
    <property type="match status" value="1"/>
</dbReference>
<proteinExistence type="inferred from homology"/>
<dbReference type="EMBL" id="JAUCDY010000015">
    <property type="protein sequence ID" value="MDM7858752.1"/>
    <property type="molecule type" value="Genomic_DNA"/>
</dbReference>
<evidence type="ECO:0000256" key="6">
    <source>
        <dbReference type="ARBA" id="ARBA00023136"/>
    </source>
</evidence>
<comment type="caution">
    <text evidence="16">The sequence shown here is derived from an EMBL/GenBank/DDBJ whole genome shotgun (WGS) entry which is preliminary data.</text>
</comment>
<evidence type="ECO:0000256" key="10">
    <source>
        <dbReference type="SAM" id="Coils"/>
    </source>
</evidence>
<evidence type="ECO:0000259" key="13">
    <source>
        <dbReference type="PROSITE" id="PS50192"/>
    </source>
</evidence>
<keyword evidence="5 11" id="KW-1133">Transmembrane helix</keyword>
<dbReference type="PANTHER" id="PTHR32089:SF120">
    <property type="entry name" value="METHYL-ACCEPTING CHEMOTAXIS PROTEIN TLPQ"/>
    <property type="match status" value="1"/>
</dbReference>
<evidence type="ECO:0000256" key="7">
    <source>
        <dbReference type="ARBA" id="ARBA00023224"/>
    </source>
</evidence>
<keyword evidence="7 9" id="KW-0807">Transducer</keyword>
<dbReference type="InterPro" id="IPR004089">
    <property type="entry name" value="MCPsignal_dom"/>
</dbReference>
<gene>
    <name evidence="16" type="ORF">QEZ41_10800</name>
</gene>
<dbReference type="SMART" id="SM00304">
    <property type="entry name" value="HAMP"/>
    <property type="match status" value="2"/>
</dbReference>
<evidence type="ECO:0000256" key="4">
    <source>
        <dbReference type="ARBA" id="ARBA00022692"/>
    </source>
</evidence>
<comment type="subcellular location">
    <subcellularLocation>
        <location evidence="1">Cell inner membrane</location>
        <topology evidence="1">Multi-pass membrane protein</topology>
    </subcellularLocation>
</comment>
<feature type="domain" description="T-SNARE coiled-coil homology" evidence="13">
    <location>
        <begin position="555"/>
        <end position="617"/>
    </location>
</feature>
<keyword evidence="17" id="KW-1185">Reference proteome</keyword>
<name>A0ABT7ST58_9GAMM</name>
<feature type="domain" description="HAMP" evidence="14">
    <location>
        <begin position="311"/>
        <end position="363"/>
    </location>
</feature>
<dbReference type="SMART" id="SM01358">
    <property type="entry name" value="HBM"/>
    <property type="match status" value="1"/>
</dbReference>
<accession>A0ABT7ST58</accession>
<dbReference type="Gene3D" id="1.10.287.950">
    <property type="entry name" value="Methyl-accepting chemotaxis protein"/>
    <property type="match status" value="1"/>
</dbReference>
<evidence type="ECO:0000313" key="17">
    <source>
        <dbReference type="Proteomes" id="UP001241056"/>
    </source>
</evidence>
<dbReference type="InterPro" id="IPR000727">
    <property type="entry name" value="T_SNARE_dom"/>
</dbReference>
<evidence type="ECO:0000256" key="1">
    <source>
        <dbReference type="ARBA" id="ARBA00004429"/>
    </source>
</evidence>
<dbReference type="PANTHER" id="PTHR32089">
    <property type="entry name" value="METHYL-ACCEPTING CHEMOTAXIS PROTEIN MCPB"/>
    <property type="match status" value="1"/>
</dbReference>
<feature type="domain" description="HBM" evidence="15">
    <location>
        <begin position="37"/>
        <end position="284"/>
    </location>
</feature>
<evidence type="ECO:0000256" key="9">
    <source>
        <dbReference type="PROSITE-ProRule" id="PRU00284"/>
    </source>
</evidence>
<dbReference type="Pfam" id="PF16591">
    <property type="entry name" value="HBM"/>
    <property type="match status" value="1"/>
</dbReference>
<sequence>MKNISVPVKLSMGISLIILLLVILTINNFNSLNQIAMRTSNIEKVVLINDLADDLQITSALYKISPDERHVTATYAIADKVKQTASEAKTTLTAASSHKIMDEIQVDVAEYEQLFASYVNAHNKIKENIAAAVISGADTNASLAEMDSFINGSTQQPILHDDLHSAITGRLVTSLIDARRTLAYTARVYITDRTESSFENLDQSYNVLLEVASKLQPRLTGRAAELRTKIISDIDTYMDLLAAIVPLTQEQLSAEKNMNAVYKRLSAATEDRVRFVTDLGDQQMSNAKTVAVLLTLAAIALGALIGWVMTKQITQPLSQAIRIAQAIGGRDMTGRDVEQRGDEFGALLNALEQTRSNLREALGEVNDFTSQLASAAEELSAVTTQTSAGVLSQREETEQVATAMNEMTATVHEVAQNAEEASIASDKANRLAVHGEQALQKALDANDRLTAQVQQSADSMHRLNEDSANISTVLTVINGIAEQTNLLALNAAIEAARAGEAGRGFAVVADEVRGLAQRTQESTAEIEGLISRLQTGSGKAVTMMDSSRTLADSTLELVKEASDELGVITRVIAEIQAMSMQIAAAAEEQSSVAEEINRSVVSVNGIAEQSAAAVEQTAASSQELARLGQELQSLVARFKI</sequence>
<dbReference type="Proteomes" id="UP001241056">
    <property type="component" value="Unassembled WGS sequence"/>
</dbReference>
<evidence type="ECO:0000259" key="15">
    <source>
        <dbReference type="PROSITE" id="PS51753"/>
    </source>
</evidence>
<evidence type="ECO:0000313" key="16">
    <source>
        <dbReference type="EMBL" id="MDM7858752.1"/>
    </source>
</evidence>
<evidence type="ECO:0000256" key="11">
    <source>
        <dbReference type="SAM" id="Phobius"/>
    </source>
</evidence>
<evidence type="ECO:0000256" key="5">
    <source>
        <dbReference type="ARBA" id="ARBA00022989"/>
    </source>
</evidence>
<dbReference type="SUPFAM" id="SSF58104">
    <property type="entry name" value="Methyl-accepting chemotaxis protein (MCP) signaling domain"/>
    <property type="match status" value="1"/>
</dbReference>
<feature type="transmembrane region" description="Helical" evidence="11">
    <location>
        <begin position="290"/>
        <end position="309"/>
    </location>
</feature>
<keyword evidence="10" id="KW-0175">Coiled coil</keyword>
<evidence type="ECO:0000256" key="8">
    <source>
        <dbReference type="ARBA" id="ARBA00029447"/>
    </source>
</evidence>
<keyword evidence="6 11" id="KW-0472">Membrane</keyword>
<dbReference type="RefSeq" id="WP_289411580.1">
    <property type="nucleotide sequence ID" value="NZ_JAUCDY010000015.1"/>
</dbReference>
<keyword evidence="4 11" id="KW-0812">Transmembrane</keyword>
<dbReference type="PROSITE" id="PS50111">
    <property type="entry name" value="CHEMOTAXIS_TRANSDUC_2"/>
    <property type="match status" value="1"/>
</dbReference>
<comment type="similarity">
    <text evidence="8">Belongs to the methyl-accepting chemotaxis (MCP) protein family.</text>
</comment>
<dbReference type="InterPro" id="IPR032255">
    <property type="entry name" value="HBM"/>
</dbReference>
<dbReference type="CDD" id="cd11386">
    <property type="entry name" value="MCP_signal"/>
    <property type="match status" value="1"/>
</dbReference>
<dbReference type="InterPro" id="IPR003660">
    <property type="entry name" value="HAMP_dom"/>
</dbReference>
<evidence type="ECO:0000256" key="2">
    <source>
        <dbReference type="ARBA" id="ARBA00022500"/>
    </source>
</evidence>
<feature type="domain" description="Methyl-accepting transducer" evidence="12">
    <location>
        <begin position="368"/>
        <end position="604"/>
    </location>
</feature>
<dbReference type="Pfam" id="PF00672">
    <property type="entry name" value="HAMP"/>
    <property type="match status" value="1"/>
</dbReference>
<dbReference type="PROSITE" id="PS51753">
    <property type="entry name" value="HBM"/>
    <property type="match status" value="1"/>
</dbReference>
<feature type="transmembrane region" description="Helical" evidence="11">
    <location>
        <begin position="12"/>
        <end position="29"/>
    </location>
</feature>
<evidence type="ECO:0000259" key="12">
    <source>
        <dbReference type="PROSITE" id="PS50111"/>
    </source>
</evidence>
<evidence type="ECO:0000256" key="3">
    <source>
        <dbReference type="ARBA" id="ARBA00022519"/>
    </source>
</evidence>
<keyword evidence="3" id="KW-1003">Cell membrane</keyword>
<keyword evidence="3" id="KW-0997">Cell inner membrane</keyword>
<dbReference type="SMART" id="SM00283">
    <property type="entry name" value="MA"/>
    <property type="match status" value="1"/>
</dbReference>
<feature type="coiled-coil region" evidence="10">
    <location>
        <begin position="351"/>
        <end position="378"/>
    </location>
</feature>
<organism evidence="16 17">
    <name type="scientific">Thiopseudomonas acetoxidans</name>
    <dbReference type="NCBI Taxonomy" id="3041622"/>
    <lineage>
        <taxon>Bacteria</taxon>
        <taxon>Pseudomonadati</taxon>
        <taxon>Pseudomonadota</taxon>
        <taxon>Gammaproteobacteria</taxon>
        <taxon>Pseudomonadales</taxon>
        <taxon>Pseudomonadaceae</taxon>
        <taxon>Thiopseudomonas</taxon>
    </lineage>
</organism>
<evidence type="ECO:0000259" key="14">
    <source>
        <dbReference type="PROSITE" id="PS50885"/>
    </source>
</evidence>